<gene>
    <name evidence="3" type="ORF">FKV70_00650</name>
</gene>
<feature type="transmembrane region" description="Helical" evidence="1">
    <location>
        <begin position="12"/>
        <end position="33"/>
    </location>
</feature>
<dbReference type="EMBL" id="VIJZ01000001">
    <property type="protein sequence ID" value="TQS00899.1"/>
    <property type="molecule type" value="Genomic_DNA"/>
</dbReference>
<name>A0ABY3BF84_9BACL</name>
<feature type="transmembrane region" description="Helical" evidence="1">
    <location>
        <begin position="45"/>
        <end position="65"/>
    </location>
</feature>
<feature type="transmembrane region" description="Helical" evidence="1">
    <location>
        <begin position="71"/>
        <end position="91"/>
    </location>
</feature>
<dbReference type="RefSeq" id="WP_063210896.1">
    <property type="nucleotide sequence ID" value="NZ_VIJZ01000001.1"/>
</dbReference>
<dbReference type="Proteomes" id="UP000319219">
    <property type="component" value="Unassembled WGS sequence"/>
</dbReference>
<evidence type="ECO:0000313" key="3">
    <source>
        <dbReference type="EMBL" id="TQS00899.1"/>
    </source>
</evidence>
<keyword evidence="4" id="KW-1185">Reference proteome</keyword>
<proteinExistence type="predicted"/>
<feature type="domain" description="DUF1648" evidence="2">
    <location>
        <begin position="14"/>
        <end position="60"/>
    </location>
</feature>
<evidence type="ECO:0000259" key="2">
    <source>
        <dbReference type="Pfam" id="PF07853"/>
    </source>
</evidence>
<dbReference type="Pfam" id="PF07853">
    <property type="entry name" value="DUF1648"/>
    <property type="match status" value="1"/>
</dbReference>
<keyword evidence="1" id="KW-0812">Transmembrane</keyword>
<evidence type="ECO:0000256" key="1">
    <source>
        <dbReference type="SAM" id="Phobius"/>
    </source>
</evidence>
<organism evidence="3 4">
    <name type="scientific">Paenibacillus ottowii</name>
    <dbReference type="NCBI Taxonomy" id="2315729"/>
    <lineage>
        <taxon>Bacteria</taxon>
        <taxon>Bacillati</taxon>
        <taxon>Bacillota</taxon>
        <taxon>Bacilli</taxon>
        <taxon>Bacillales</taxon>
        <taxon>Paenibacillaceae</taxon>
        <taxon>Paenibacillus</taxon>
    </lineage>
</organism>
<comment type="caution">
    <text evidence="3">The sequence shown here is derived from an EMBL/GenBank/DDBJ whole genome shotgun (WGS) entry which is preliminary data.</text>
</comment>
<keyword evidence="1" id="KW-0472">Membrane</keyword>
<dbReference type="InterPro" id="IPR012867">
    <property type="entry name" value="DUF1648"/>
</dbReference>
<reference evidence="3 4" key="1">
    <citation type="submission" date="2019-07" db="EMBL/GenBank/DDBJ databases">
        <title>Paenibacillus ottowii sp. nov. isolated from a fermentation system processing bovine manure.</title>
        <authorList>
            <person name="Velazquez L.F."/>
            <person name="Rajbanshi S."/>
            <person name="Guan S."/>
            <person name="Hinchee M."/>
            <person name="Welsh A."/>
        </authorList>
    </citation>
    <scope>NUCLEOTIDE SEQUENCE [LARGE SCALE GENOMIC DNA]</scope>
    <source>
        <strain evidence="3 4">MS2379</strain>
    </source>
</reference>
<evidence type="ECO:0000313" key="4">
    <source>
        <dbReference type="Proteomes" id="UP000319219"/>
    </source>
</evidence>
<keyword evidence="1" id="KW-1133">Transmembrane helix</keyword>
<accession>A0ABY3BF84</accession>
<sequence length="92" mass="10462">MIKILFHPKTPVFVTVLAWLAAMIVVWSAPLEIPVHFMNGQADRFVSRWGGLFGFPALMTVLLIIRNWLVTVVRLIYVLALLHICMLCIALM</sequence>
<protein>
    <submittedName>
        <fullName evidence="3">DUF1648 domain-containing protein</fullName>
    </submittedName>
</protein>